<evidence type="ECO:0000256" key="10">
    <source>
        <dbReference type="ARBA" id="ARBA00030857"/>
    </source>
</evidence>
<dbReference type="GO" id="GO:0047298">
    <property type="term" value="F:(S)-3-amino-2-methylpropionate transaminase activity"/>
    <property type="evidence" value="ECO:0007669"/>
    <property type="project" value="UniProtKB-EC"/>
</dbReference>
<dbReference type="SUPFAM" id="SSF53383">
    <property type="entry name" value="PLP-dependent transferases"/>
    <property type="match status" value="1"/>
</dbReference>
<dbReference type="InterPro" id="IPR004631">
    <property type="entry name" value="4NH2But_aminotransferase_euk"/>
</dbReference>
<dbReference type="InterPro" id="IPR005814">
    <property type="entry name" value="Aminotrans_3"/>
</dbReference>
<dbReference type="InterPro" id="IPR015421">
    <property type="entry name" value="PyrdxlP-dep_Trfase_major"/>
</dbReference>
<evidence type="ECO:0000256" key="12">
    <source>
        <dbReference type="RuleBase" id="RU003560"/>
    </source>
</evidence>
<dbReference type="CDD" id="cd00610">
    <property type="entry name" value="OAT_like"/>
    <property type="match status" value="1"/>
</dbReference>
<proteinExistence type="inferred from homology"/>
<evidence type="ECO:0000256" key="3">
    <source>
        <dbReference type="ARBA" id="ARBA00012876"/>
    </source>
</evidence>
<keyword evidence="6" id="KW-0808">Transferase</keyword>
<dbReference type="FunFam" id="3.40.640.10:FF:000029">
    <property type="entry name" value="4-aminobutyrate aminotransferase, mitochondrial"/>
    <property type="match status" value="1"/>
</dbReference>
<gene>
    <name evidence="13" type="ORF">CEUTPL_LOCUS1567</name>
</gene>
<dbReference type="AlphaFoldDB" id="A0A9N9MDG1"/>
<dbReference type="GO" id="GO:0030170">
    <property type="term" value="F:pyridoxal phosphate binding"/>
    <property type="evidence" value="ECO:0007669"/>
    <property type="project" value="InterPro"/>
</dbReference>
<dbReference type="NCBIfam" id="TIGR00699">
    <property type="entry name" value="GABAtrns_euk"/>
    <property type="match status" value="1"/>
</dbReference>
<accession>A0A9N9MDG1</accession>
<evidence type="ECO:0000256" key="5">
    <source>
        <dbReference type="ARBA" id="ARBA00022576"/>
    </source>
</evidence>
<evidence type="ECO:0000256" key="6">
    <source>
        <dbReference type="ARBA" id="ARBA00022679"/>
    </source>
</evidence>
<reference evidence="13" key="1">
    <citation type="submission" date="2022-01" db="EMBL/GenBank/DDBJ databases">
        <authorList>
            <person name="King R."/>
        </authorList>
    </citation>
    <scope>NUCLEOTIDE SEQUENCE</scope>
</reference>
<name>A0A9N9MDG1_9CUCU</name>
<comment type="similarity">
    <text evidence="2 12">Belongs to the class-III pyridoxal-phosphate-dependent aminotransferase family.</text>
</comment>
<evidence type="ECO:0000256" key="9">
    <source>
        <dbReference type="ARBA" id="ARBA00030204"/>
    </source>
</evidence>
<dbReference type="InterPro" id="IPR015422">
    <property type="entry name" value="PyrdxlP-dep_Trfase_small"/>
</dbReference>
<dbReference type="GO" id="GO:0005739">
    <property type="term" value="C:mitochondrion"/>
    <property type="evidence" value="ECO:0007669"/>
    <property type="project" value="TreeGrafter"/>
</dbReference>
<evidence type="ECO:0000256" key="2">
    <source>
        <dbReference type="ARBA" id="ARBA00008954"/>
    </source>
</evidence>
<keyword evidence="5" id="KW-0032">Aminotransferase</keyword>
<keyword evidence="14" id="KW-1185">Reference proteome</keyword>
<dbReference type="InterPro" id="IPR015424">
    <property type="entry name" value="PyrdxlP-dep_Trfase"/>
</dbReference>
<dbReference type="OrthoDB" id="5419315at2759"/>
<dbReference type="Gene3D" id="3.90.1150.10">
    <property type="entry name" value="Aspartate Aminotransferase, domain 1"/>
    <property type="match status" value="1"/>
</dbReference>
<dbReference type="PANTHER" id="PTHR43206:SF1">
    <property type="entry name" value="4-AMINOBUTYRATE AMINOTRANSFERASE, MITOCHONDRIAL"/>
    <property type="match status" value="1"/>
</dbReference>
<evidence type="ECO:0000313" key="13">
    <source>
        <dbReference type="EMBL" id="CAG9760848.1"/>
    </source>
</evidence>
<dbReference type="Gene3D" id="3.40.640.10">
    <property type="entry name" value="Type I PLP-dependent aspartate aminotransferase-like (Major domain)"/>
    <property type="match status" value="1"/>
</dbReference>
<keyword evidence="7 12" id="KW-0663">Pyridoxal phosphate</keyword>
<evidence type="ECO:0000256" key="7">
    <source>
        <dbReference type="ARBA" id="ARBA00022898"/>
    </source>
</evidence>
<dbReference type="PIRSF" id="PIRSF000521">
    <property type="entry name" value="Transaminase_4ab_Lys_Orn"/>
    <property type="match status" value="1"/>
</dbReference>
<evidence type="ECO:0000256" key="11">
    <source>
        <dbReference type="ARBA" id="ARBA00031787"/>
    </source>
</evidence>
<dbReference type="EC" id="2.6.1.22" evidence="3"/>
<dbReference type="PANTHER" id="PTHR43206">
    <property type="entry name" value="AMINOTRANSFERASE"/>
    <property type="match status" value="1"/>
</dbReference>
<evidence type="ECO:0000313" key="14">
    <source>
        <dbReference type="Proteomes" id="UP001152799"/>
    </source>
</evidence>
<evidence type="ECO:0000256" key="4">
    <source>
        <dbReference type="ARBA" id="ARBA00012912"/>
    </source>
</evidence>
<dbReference type="GO" id="GO:0009450">
    <property type="term" value="P:gamma-aminobutyric acid catabolic process"/>
    <property type="evidence" value="ECO:0007669"/>
    <property type="project" value="TreeGrafter"/>
</dbReference>
<comment type="cofactor">
    <cofactor evidence="1">
        <name>pyridoxal 5'-phosphate</name>
        <dbReference type="ChEBI" id="CHEBI:597326"/>
    </cofactor>
</comment>
<dbReference type="EMBL" id="OU892277">
    <property type="protein sequence ID" value="CAG9760848.1"/>
    <property type="molecule type" value="Genomic_DNA"/>
</dbReference>
<dbReference type="GO" id="GO:0034386">
    <property type="term" value="F:4-aminobutyrate:2-oxoglutarate transaminase activity"/>
    <property type="evidence" value="ECO:0007669"/>
    <property type="project" value="UniProtKB-EC"/>
</dbReference>
<sequence>MWSKFIKPHSATCRSSVSKFGNKSQSTAACNSLPAKFPGEPSGPCIKTSIPGPRTKQLLEDLNKIQQANSTSVFVNYDKCCGNYIVDADDNTYLDVYTNISTIPLGYNHPELLQVFNNEHELKSLINRPALGIFPGEDWPKRMKNIMDMIAPSGLTQLNTMMCGACANENAFKHAFMAYRRRERGNDNFSTEETETVLLNQPPGAPKLAIMSFKNSFHGRTLGTLSATRSKYIQKIDIPAFDWPCAPFPQYKYPLEENEKFNMEEDDRCLAEVEHLMEVWYKKGTPVAGVIVEPIQSEGGDNHASPYFFRKLQSIARKNNAAYILDEVQTGGGPTGKFWCHEYFDLECPPDIVTFSKKLQLGGYFTTEDMKPQQPFRTFNTWMGDPGKVILLEKYLEIIKRDKLLENVRSTGKYTLECLKQIQSEFAPFIHSVRGRGTFIALTAETTEKRDEIIRRLRAKGTICGGAHDLTVRLRPTLLFAKPHADIFLESFYEVMKEMTF</sequence>
<dbReference type="Pfam" id="PF00202">
    <property type="entry name" value="Aminotran_3"/>
    <property type="match status" value="1"/>
</dbReference>
<evidence type="ECO:0000256" key="1">
    <source>
        <dbReference type="ARBA" id="ARBA00001933"/>
    </source>
</evidence>
<protein>
    <recommendedName>
        <fullName evidence="10">(S)-3-amino-2-methylpropionate transaminase</fullName>
        <ecNumber evidence="4">2.6.1.19</ecNumber>
        <ecNumber evidence="3">2.6.1.22</ecNumber>
    </recommendedName>
    <alternativeName>
        <fullName evidence="11">GABA aminotransferase</fullName>
    </alternativeName>
    <alternativeName>
        <fullName evidence="9">Gamma-amino-N-butyrate transaminase</fullName>
    </alternativeName>
    <alternativeName>
        <fullName evidence="8">L-AIBAT</fullName>
    </alternativeName>
</protein>
<organism evidence="13 14">
    <name type="scientific">Ceutorhynchus assimilis</name>
    <name type="common">cabbage seed weevil</name>
    <dbReference type="NCBI Taxonomy" id="467358"/>
    <lineage>
        <taxon>Eukaryota</taxon>
        <taxon>Metazoa</taxon>
        <taxon>Ecdysozoa</taxon>
        <taxon>Arthropoda</taxon>
        <taxon>Hexapoda</taxon>
        <taxon>Insecta</taxon>
        <taxon>Pterygota</taxon>
        <taxon>Neoptera</taxon>
        <taxon>Endopterygota</taxon>
        <taxon>Coleoptera</taxon>
        <taxon>Polyphaga</taxon>
        <taxon>Cucujiformia</taxon>
        <taxon>Curculionidae</taxon>
        <taxon>Ceutorhynchinae</taxon>
        <taxon>Ceutorhynchus</taxon>
    </lineage>
</organism>
<dbReference type="EC" id="2.6.1.19" evidence="4"/>
<dbReference type="Proteomes" id="UP001152799">
    <property type="component" value="Chromosome 1"/>
</dbReference>
<evidence type="ECO:0000256" key="8">
    <source>
        <dbReference type="ARBA" id="ARBA00029760"/>
    </source>
</evidence>